<evidence type="ECO:0000259" key="10">
    <source>
        <dbReference type="PROSITE" id="PS51371"/>
    </source>
</evidence>
<dbReference type="AlphaFoldDB" id="A0A484H6W1"/>
<keyword evidence="3" id="KW-1003">Cell membrane</keyword>
<evidence type="ECO:0000256" key="9">
    <source>
        <dbReference type="SAM" id="Phobius"/>
    </source>
</evidence>
<dbReference type="SUPFAM" id="SSF54631">
    <property type="entry name" value="CBS-domain pair"/>
    <property type="match status" value="1"/>
</dbReference>
<comment type="subcellular location">
    <subcellularLocation>
        <location evidence="1">Cell membrane</location>
        <topology evidence="1">Multi-pass membrane protein</topology>
    </subcellularLocation>
</comment>
<keyword evidence="7" id="KW-0129">CBS domain</keyword>
<evidence type="ECO:0000313" key="12">
    <source>
        <dbReference type="EMBL" id="VBB69181.1"/>
    </source>
</evidence>
<dbReference type="InterPro" id="IPR036318">
    <property type="entry name" value="FAD-bd_PCMH-like_sf"/>
</dbReference>
<dbReference type="InterPro" id="IPR016169">
    <property type="entry name" value="FAD-bd_PCMH_sub2"/>
</dbReference>
<evidence type="ECO:0000256" key="2">
    <source>
        <dbReference type="ARBA" id="ARBA00006337"/>
    </source>
</evidence>
<feature type="domain" description="CBS" evidence="10">
    <location>
        <begin position="202"/>
        <end position="264"/>
    </location>
</feature>
<dbReference type="PROSITE" id="PS51371">
    <property type="entry name" value="CBS"/>
    <property type="match status" value="2"/>
</dbReference>
<dbReference type="EMBL" id="LR026963">
    <property type="protein sequence ID" value="VBB69181.1"/>
    <property type="molecule type" value="Genomic_DNA"/>
</dbReference>
<dbReference type="SMART" id="SM01091">
    <property type="entry name" value="CorC_HlyC"/>
    <property type="match status" value="1"/>
</dbReference>
<feature type="transmembrane region" description="Helical" evidence="9">
    <location>
        <begin position="122"/>
        <end position="145"/>
    </location>
</feature>
<dbReference type="InterPro" id="IPR002550">
    <property type="entry name" value="CNNM"/>
</dbReference>
<evidence type="ECO:0000256" key="3">
    <source>
        <dbReference type="ARBA" id="ARBA00022475"/>
    </source>
</evidence>
<dbReference type="SUPFAM" id="SSF56176">
    <property type="entry name" value="FAD-binding/transporter-associated domain-like"/>
    <property type="match status" value="1"/>
</dbReference>
<reference evidence="12" key="1">
    <citation type="submission" date="2018-10" db="EMBL/GenBank/DDBJ databases">
        <authorList>
            <person name="Gruber-Vodicka H."/>
            <person name="Jaeckle O."/>
        </authorList>
    </citation>
    <scope>NUCLEOTIDE SEQUENCE</scope>
</reference>
<comment type="similarity">
    <text evidence="2">Belongs to the UPF0053 family.</text>
</comment>
<dbReference type="GO" id="GO:0005886">
    <property type="term" value="C:plasma membrane"/>
    <property type="evidence" value="ECO:0007669"/>
    <property type="project" value="UniProtKB-SubCell"/>
</dbReference>
<protein>
    <submittedName>
        <fullName evidence="12">Co2 transporter containing CBS domains</fullName>
    </submittedName>
</protein>
<gene>
    <name evidence="12" type="ORF">RIEGSTA812A_PEG_654</name>
</gene>
<dbReference type="InterPro" id="IPR046342">
    <property type="entry name" value="CBS_dom_sf"/>
</dbReference>
<dbReference type="FunFam" id="3.10.580.10:FF:000002">
    <property type="entry name" value="Magnesium/cobalt efflux protein CorC"/>
    <property type="match status" value="1"/>
</dbReference>
<dbReference type="CDD" id="cd04590">
    <property type="entry name" value="CBS_pair_CorC_HlyC_assoc"/>
    <property type="match status" value="1"/>
</dbReference>
<dbReference type="Pfam" id="PF00571">
    <property type="entry name" value="CBS"/>
    <property type="match status" value="2"/>
</dbReference>
<dbReference type="Pfam" id="PF03471">
    <property type="entry name" value="CorC_HlyC"/>
    <property type="match status" value="1"/>
</dbReference>
<sequence length="418" mass="46147">MLSVIIILLLLVLSAFFSGAETALTAHSQPLMHQLARQGNTRAARVNRLFAAREHLIGAILIGNNLVNVLSSALATSVLIALFGEAGIAYATLLMTMILVIFSEILPKTFALRHAHGTALTIASLAHVMVTILKPAVILVHWMVAGMLKLFCADRTLEGDSALRLAELRGAIDLHSGHEIRHERNMLRSVLDLAEVTVGEIMTHRRQMVSINVDQTPAAVVEQVLTSPYTRIPLWQSRLDNIIGVLHVKALLRMVQVYQGNLDRLDIVTAAGPPWFIPASTALHEQLQAFRERHEHFALVVDEYGSILGVVTLEDILEEIVGDIADEHDVAVAGVRLQPDGSYLIGGNVTLRDLNRQFEWNLPDEEAATIAGLVLQEARCIPEPSQVFTFHGFRFEIMRRQRNQITTVRVTPVADALE</sequence>
<keyword evidence="8 9" id="KW-0472">Membrane</keyword>
<dbReference type="InterPro" id="IPR005170">
    <property type="entry name" value="Transptr-assoc_dom"/>
</dbReference>
<organism evidence="12">
    <name type="scientific">invertebrate metagenome</name>
    <dbReference type="NCBI Taxonomy" id="1711999"/>
    <lineage>
        <taxon>unclassified sequences</taxon>
        <taxon>metagenomes</taxon>
        <taxon>organismal metagenomes</taxon>
    </lineage>
</organism>
<feature type="domain" description="CBS" evidence="10">
    <location>
        <begin position="268"/>
        <end position="330"/>
    </location>
</feature>
<keyword evidence="6 9" id="KW-1133">Transmembrane helix</keyword>
<dbReference type="PANTHER" id="PTHR22777:SF32">
    <property type="entry name" value="UPF0053 INNER MEMBRANE PROTEIN YFJD"/>
    <property type="match status" value="1"/>
</dbReference>
<evidence type="ECO:0000259" key="11">
    <source>
        <dbReference type="PROSITE" id="PS51846"/>
    </source>
</evidence>
<dbReference type="InterPro" id="IPR000644">
    <property type="entry name" value="CBS_dom"/>
</dbReference>
<accession>A0A484H6W1</accession>
<feature type="domain" description="CNNM transmembrane" evidence="11">
    <location>
        <begin position="1"/>
        <end position="184"/>
    </location>
</feature>
<keyword evidence="4 9" id="KW-0812">Transmembrane</keyword>
<evidence type="ECO:0000256" key="8">
    <source>
        <dbReference type="ARBA" id="ARBA00023136"/>
    </source>
</evidence>
<evidence type="ECO:0000256" key="6">
    <source>
        <dbReference type="ARBA" id="ARBA00022989"/>
    </source>
</evidence>
<keyword evidence="5" id="KW-0677">Repeat</keyword>
<dbReference type="Pfam" id="PF01595">
    <property type="entry name" value="CNNM"/>
    <property type="match status" value="1"/>
</dbReference>
<feature type="transmembrane region" description="Helical" evidence="9">
    <location>
        <begin position="79"/>
        <end position="102"/>
    </location>
</feature>
<dbReference type="Gene3D" id="3.10.580.10">
    <property type="entry name" value="CBS-domain"/>
    <property type="match status" value="1"/>
</dbReference>
<proteinExistence type="inferred from homology"/>
<evidence type="ECO:0000256" key="4">
    <source>
        <dbReference type="ARBA" id="ARBA00022692"/>
    </source>
</evidence>
<dbReference type="PROSITE" id="PS51846">
    <property type="entry name" value="CNNM"/>
    <property type="match status" value="1"/>
</dbReference>
<evidence type="ECO:0000256" key="1">
    <source>
        <dbReference type="ARBA" id="ARBA00004651"/>
    </source>
</evidence>
<name>A0A484H6W1_9ZZZZ</name>
<dbReference type="GO" id="GO:0050660">
    <property type="term" value="F:flavin adenine dinucleotide binding"/>
    <property type="evidence" value="ECO:0007669"/>
    <property type="project" value="InterPro"/>
</dbReference>
<dbReference type="Gene3D" id="3.30.465.10">
    <property type="match status" value="1"/>
</dbReference>
<dbReference type="PANTHER" id="PTHR22777">
    <property type="entry name" value="HEMOLYSIN-RELATED"/>
    <property type="match status" value="1"/>
</dbReference>
<dbReference type="InterPro" id="IPR044751">
    <property type="entry name" value="Ion_transp-like_CBS"/>
</dbReference>
<evidence type="ECO:0000256" key="7">
    <source>
        <dbReference type="ARBA" id="ARBA00023122"/>
    </source>
</evidence>
<evidence type="ECO:0000256" key="5">
    <source>
        <dbReference type="ARBA" id="ARBA00022737"/>
    </source>
</evidence>